<name>A0A0A9GUG1_ARUDO</name>
<sequence>MYHFSLSHYTLTHCKLIMYL</sequence>
<dbReference type="AlphaFoldDB" id="A0A0A9GUG1"/>
<reference evidence="1" key="2">
    <citation type="journal article" date="2015" name="Data Brief">
        <title>Shoot transcriptome of the giant reed, Arundo donax.</title>
        <authorList>
            <person name="Barrero R.A."/>
            <person name="Guerrero F.D."/>
            <person name="Moolhuijzen P."/>
            <person name="Goolsby J.A."/>
            <person name="Tidwell J."/>
            <person name="Bellgard S.E."/>
            <person name="Bellgard M.I."/>
        </authorList>
    </citation>
    <scope>NUCLEOTIDE SEQUENCE</scope>
    <source>
        <tissue evidence="1">Shoot tissue taken approximately 20 cm above the soil surface</tissue>
    </source>
</reference>
<evidence type="ECO:0000313" key="1">
    <source>
        <dbReference type="EMBL" id="JAE24223.1"/>
    </source>
</evidence>
<organism evidence="1">
    <name type="scientific">Arundo donax</name>
    <name type="common">Giant reed</name>
    <name type="synonym">Donax arundinaceus</name>
    <dbReference type="NCBI Taxonomy" id="35708"/>
    <lineage>
        <taxon>Eukaryota</taxon>
        <taxon>Viridiplantae</taxon>
        <taxon>Streptophyta</taxon>
        <taxon>Embryophyta</taxon>
        <taxon>Tracheophyta</taxon>
        <taxon>Spermatophyta</taxon>
        <taxon>Magnoliopsida</taxon>
        <taxon>Liliopsida</taxon>
        <taxon>Poales</taxon>
        <taxon>Poaceae</taxon>
        <taxon>PACMAD clade</taxon>
        <taxon>Arundinoideae</taxon>
        <taxon>Arundineae</taxon>
        <taxon>Arundo</taxon>
    </lineage>
</organism>
<reference evidence="1" key="1">
    <citation type="submission" date="2014-09" db="EMBL/GenBank/DDBJ databases">
        <authorList>
            <person name="Magalhaes I.L.F."/>
            <person name="Oliveira U."/>
            <person name="Santos F.R."/>
            <person name="Vidigal T.H.D.A."/>
            <person name="Brescovit A.D."/>
            <person name="Santos A.J."/>
        </authorList>
    </citation>
    <scope>NUCLEOTIDE SEQUENCE</scope>
    <source>
        <tissue evidence="1">Shoot tissue taken approximately 20 cm above the soil surface</tissue>
    </source>
</reference>
<proteinExistence type="predicted"/>
<accession>A0A0A9GUG1</accession>
<dbReference type="EMBL" id="GBRH01173673">
    <property type="protein sequence ID" value="JAE24223.1"/>
    <property type="molecule type" value="Transcribed_RNA"/>
</dbReference>
<protein>
    <submittedName>
        <fullName evidence="1">Uncharacterized protein</fullName>
    </submittedName>
</protein>